<dbReference type="PANTHER" id="PTHR46586:SF3">
    <property type="entry name" value="ANKYRIN REPEAT-CONTAINING PROTEIN"/>
    <property type="match status" value="1"/>
</dbReference>
<evidence type="ECO:0000313" key="2">
    <source>
        <dbReference type="EMBL" id="VFT86525.1"/>
    </source>
</evidence>
<name>A0A485KNE3_9STRA</name>
<dbReference type="InterPro" id="IPR052050">
    <property type="entry name" value="SecEffector_AnkRepeat"/>
</dbReference>
<dbReference type="SUPFAM" id="SSF140860">
    <property type="entry name" value="Pseudo ankyrin repeat-like"/>
    <property type="match status" value="1"/>
</dbReference>
<reference evidence="1" key="2">
    <citation type="submission" date="2019-06" db="EMBL/GenBank/DDBJ databases">
        <title>Genomics analysis of Aphanomyces spp. identifies a new class of oomycete effector associated with host adaptation.</title>
        <authorList>
            <person name="Gaulin E."/>
        </authorList>
    </citation>
    <scope>NUCLEOTIDE SEQUENCE</scope>
    <source>
        <strain evidence="1">CBS 578.67</strain>
    </source>
</reference>
<reference evidence="2 3" key="1">
    <citation type="submission" date="2019-03" db="EMBL/GenBank/DDBJ databases">
        <authorList>
            <person name="Gaulin E."/>
            <person name="Dumas B."/>
        </authorList>
    </citation>
    <scope>NUCLEOTIDE SEQUENCE [LARGE SCALE GENOMIC DNA]</scope>
    <source>
        <strain evidence="2">CBS 568.67</strain>
    </source>
</reference>
<organism evidence="2 3">
    <name type="scientific">Aphanomyces stellatus</name>
    <dbReference type="NCBI Taxonomy" id="120398"/>
    <lineage>
        <taxon>Eukaryota</taxon>
        <taxon>Sar</taxon>
        <taxon>Stramenopiles</taxon>
        <taxon>Oomycota</taxon>
        <taxon>Saprolegniomycetes</taxon>
        <taxon>Saprolegniales</taxon>
        <taxon>Verrucalvaceae</taxon>
        <taxon>Aphanomyces</taxon>
    </lineage>
</organism>
<evidence type="ECO:0000313" key="1">
    <source>
        <dbReference type="EMBL" id="KAF0699805.1"/>
    </source>
</evidence>
<sequence length="189" mass="20921">MAAAFTALQQAPLVRAIAEFQDGLFVDLATFLAPLRNQTYEQEDHMVEAFLQALHAGDTLEYVQRYLVCRPGTLTSRHIDAAAQLGYMQVVKFLCALGLPLSLYALPKAAIRGHLDVVEFLHHHVDRTPDSVHIALNHAAHAGHLAVVQFLYEHRVEELTVVPIVSAANGGRADVEQYLRARFRPPPGL</sequence>
<dbReference type="AlphaFoldDB" id="A0A485KNE3"/>
<dbReference type="OrthoDB" id="65210at2759"/>
<keyword evidence="3" id="KW-1185">Reference proteome</keyword>
<dbReference type="InterPro" id="IPR036770">
    <property type="entry name" value="Ankyrin_rpt-contain_sf"/>
</dbReference>
<dbReference type="InterPro" id="IPR002110">
    <property type="entry name" value="Ankyrin_rpt"/>
</dbReference>
<dbReference type="PANTHER" id="PTHR46586">
    <property type="entry name" value="ANKYRIN REPEAT-CONTAINING PROTEIN"/>
    <property type="match status" value="1"/>
</dbReference>
<dbReference type="EMBL" id="VJMH01005154">
    <property type="protein sequence ID" value="KAF0699805.1"/>
    <property type="molecule type" value="Genomic_DNA"/>
</dbReference>
<gene>
    <name evidence="2" type="primary">Aste57867_9646</name>
    <name evidence="1" type="ORF">As57867_009608</name>
    <name evidence="2" type="ORF">ASTE57867_9646</name>
</gene>
<dbReference type="Pfam" id="PF12796">
    <property type="entry name" value="Ank_2"/>
    <property type="match status" value="1"/>
</dbReference>
<dbReference type="EMBL" id="CAADRA010005175">
    <property type="protein sequence ID" value="VFT86525.1"/>
    <property type="molecule type" value="Genomic_DNA"/>
</dbReference>
<protein>
    <submittedName>
        <fullName evidence="2">Aste57867_9646 protein</fullName>
    </submittedName>
</protein>
<dbReference type="Proteomes" id="UP000332933">
    <property type="component" value="Unassembled WGS sequence"/>
</dbReference>
<accession>A0A485KNE3</accession>
<proteinExistence type="predicted"/>
<dbReference type="Gene3D" id="1.25.40.20">
    <property type="entry name" value="Ankyrin repeat-containing domain"/>
    <property type="match status" value="1"/>
</dbReference>
<evidence type="ECO:0000313" key="3">
    <source>
        <dbReference type="Proteomes" id="UP000332933"/>
    </source>
</evidence>